<sequence>MINKNVFFDVETEFGVRTEVAKVKSVEFTKRGPVFTAITPLGNTVRLTKREISCVGNKKQQSTQRCT</sequence>
<comment type="caution">
    <text evidence="1">The sequence shown here is derived from an EMBL/GenBank/DDBJ whole genome shotgun (WGS) entry which is preliminary data.</text>
</comment>
<dbReference type="EMBL" id="JBHTKX010000015">
    <property type="protein sequence ID" value="MFD1131727.1"/>
    <property type="molecule type" value="Genomic_DNA"/>
</dbReference>
<protein>
    <submittedName>
        <fullName evidence="1">Uncharacterized protein</fullName>
    </submittedName>
</protein>
<evidence type="ECO:0000313" key="2">
    <source>
        <dbReference type="Proteomes" id="UP001597169"/>
    </source>
</evidence>
<accession>A0ABW3Q397</accession>
<gene>
    <name evidence="1" type="ORF">ACFQ3J_26845</name>
</gene>
<keyword evidence="2" id="KW-1185">Reference proteome</keyword>
<dbReference type="Proteomes" id="UP001597169">
    <property type="component" value="Unassembled WGS sequence"/>
</dbReference>
<organism evidence="1 2">
    <name type="scientific">Paenibacillus provencensis</name>
    <dbReference type="NCBI Taxonomy" id="441151"/>
    <lineage>
        <taxon>Bacteria</taxon>
        <taxon>Bacillati</taxon>
        <taxon>Bacillota</taxon>
        <taxon>Bacilli</taxon>
        <taxon>Bacillales</taxon>
        <taxon>Paenibacillaceae</taxon>
        <taxon>Paenibacillus</taxon>
    </lineage>
</organism>
<dbReference type="RefSeq" id="WP_090727692.1">
    <property type="nucleotide sequence ID" value="NZ_JBHTKX010000015.1"/>
</dbReference>
<proteinExistence type="predicted"/>
<name>A0ABW3Q397_9BACL</name>
<evidence type="ECO:0000313" key="1">
    <source>
        <dbReference type="EMBL" id="MFD1131727.1"/>
    </source>
</evidence>
<reference evidence="2" key="1">
    <citation type="journal article" date="2019" name="Int. J. Syst. Evol. Microbiol.">
        <title>The Global Catalogue of Microorganisms (GCM) 10K type strain sequencing project: providing services to taxonomists for standard genome sequencing and annotation.</title>
        <authorList>
            <consortium name="The Broad Institute Genomics Platform"/>
            <consortium name="The Broad Institute Genome Sequencing Center for Infectious Disease"/>
            <person name="Wu L."/>
            <person name="Ma J."/>
        </authorList>
    </citation>
    <scope>NUCLEOTIDE SEQUENCE [LARGE SCALE GENOMIC DNA]</scope>
    <source>
        <strain evidence="2">CCUG 53519</strain>
    </source>
</reference>